<reference evidence="3" key="2">
    <citation type="submission" date="2017-01" db="EMBL/GenBank/DDBJ databases">
        <authorList>
            <person name="Mah S.A."/>
            <person name="Swanson W.J."/>
            <person name="Moy G.W."/>
            <person name="Vacquier V.D."/>
        </authorList>
    </citation>
    <scope>NUCLEOTIDE SEQUENCE [LARGE SCALE GENOMIC DNA]</scope>
    <source>
        <strain evidence="3">COL-18-3</strain>
    </source>
</reference>
<dbReference type="InterPro" id="IPR002645">
    <property type="entry name" value="STAS_dom"/>
</dbReference>
<name>A0A1R1PQL7_ZANCU</name>
<dbReference type="Gene3D" id="3.30.750.24">
    <property type="entry name" value="STAS domain"/>
    <property type="match status" value="1"/>
</dbReference>
<accession>A0A1R1PQL7</accession>
<dbReference type="AlphaFoldDB" id="A0A1R1PQL7"/>
<comment type="caution">
    <text evidence="3">The sequence shown here is derived from an EMBL/GenBank/DDBJ whole genome shotgun (WGS) entry which is preliminary data.</text>
</comment>
<evidence type="ECO:0000313" key="2">
    <source>
        <dbReference type="EMBL" id="OMH81002.1"/>
    </source>
</evidence>
<sequence length="201" mass="22431">MSAVSFIDTSGVQMLQDLKKELLEYSRKQRVLFSNHSAADDGKRLAEGVTKDKAELTPRKTLSDIDDFELHFASVKPDVLRVLELTGLSKVILDYKAELRLSETASIEQLTPLGYSTPENDAKNANAFFTDPQNGDAGTSDMYTTNRPLKIEASELVESMFLNYPIGRPAHTRHLSEYELVSDNVHDSVDSAIAYIKFNNV</sequence>
<protein>
    <recommendedName>
        <fullName evidence="1">STAS domain-containing protein</fullName>
    </recommendedName>
</protein>
<evidence type="ECO:0000259" key="1">
    <source>
        <dbReference type="PROSITE" id="PS50801"/>
    </source>
</evidence>
<evidence type="ECO:0000313" key="4">
    <source>
        <dbReference type="Proteomes" id="UP000188320"/>
    </source>
</evidence>
<gene>
    <name evidence="3" type="ORF">AX774_g3358</name>
    <name evidence="2" type="ORF">AX774_g5562</name>
</gene>
<dbReference type="OrthoDB" id="288203at2759"/>
<feature type="domain" description="STAS" evidence="1">
    <location>
        <begin position="1"/>
        <end position="110"/>
    </location>
</feature>
<proteinExistence type="predicted"/>
<dbReference type="EMBL" id="LSSK01001017">
    <property type="protein sequence ID" value="OMH81002.1"/>
    <property type="molecule type" value="Genomic_DNA"/>
</dbReference>
<evidence type="ECO:0000313" key="3">
    <source>
        <dbReference type="EMBL" id="OMH83162.1"/>
    </source>
</evidence>
<dbReference type="EMBL" id="LSSK01000496">
    <property type="protein sequence ID" value="OMH83162.1"/>
    <property type="molecule type" value="Genomic_DNA"/>
</dbReference>
<keyword evidence="4" id="KW-1185">Reference proteome</keyword>
<dbReference type="PROSITE" id="PS50801">
    <property type="entry name" value="STAS"/>
    <property type="match status" value="1"/>
</dbReference>
<reference evidence="4" key="1">
    <citation type="submission" date="2017-01" db="EMBL/GenBank/DDBJ databases">
        <authorList>
            <person name="Wang Y."/>
            <person name="White M."/>
            <person name="Kvist S."/>
            <person name="Moncalvo J.-M."/>
        </authorList>
    </citation>
    <scope>NUCLEOTIDE SEQUENCE [LARGE SCALE GENOMIC DNA]</scope>
    <source>
        <strain evidence="4">COL-18-3</strain>
    </source>
</reference>
<dbReference type="Proteomes" id="UP000188320">
    <property type="component" value="Unassembled WGS sequence"/>
</dbReference>
<dbReference type="InterPro" id="IPR036513">
    <property type="entry name" value="STAS_dom_sf"/>
</dbReference>
<organism evidence="3 4">
    <name type="scientific">Zancudomyces culisetae</name>
    <name type="common">Gut fungus</name>
    <name type="synonym">Smittium culisetae</name>
    <dbReference type="NCBI Taxonomy" id="1213189"/>
    <lineage>
        <taxon>Eukaryota</taxon>
        <taxon>Fungi</taxon>
        <taxon>Fungi incertae sedis</taxon>
        <taxon>Zoopagomycota</taxon>
        <taxon>Kickxellomycotina</taxon>
        <taxon>Harpellomycetes</taxon>
        <taxon>Harpellales</taxon>
        <taxon>Legeriomycetaceae</taxon>
        <taxon>Zancudomyces</taxon>
    </lineage>
</organism>